<dbReference type="GO" id="GO:0006310">
    <property type="term" value="P:DNA recombination"/>
    <property type="evidence" value="ECO:0007669"/>
    <property type="project" value="UniProtKB-KW"/>
</dbReference>
<keyword evidence="1" id="KW-0233">DNA recombination</keyword>
<proteinExistence type="predicted"/>
<dbReference type="InterPro" id="IPR011010">
    <property type="entry name" value="DNA_brk_join_enz"/>
</dbReference>
<dbReference type="InterPro" id="IPR013762">
    <property type="entry name" value="Integrase-like_cat_sf"/>
</dbReference>
<sequence>MSEVGLRVNEACKLDLAGIKWDLGRFGKLHVRHGKGARGSGPRERMVPLINNAAATLRWFVEDVWGPVRRRPFPARSGAAVVGAQAHRRVGGSRR</sequence>
<evidence type="ECO:0000259" key="2">
    <source>
        <dbReference type="PROSITE" id="PS51898"/>
    </source>
</evidence>
<accession>A0A2T0LGV7</accession>
<dbReference type="SUPFAM" id="SSF56349">
    <property type="entry name" value="DNA breaking-rejoining enzymes"/>
    <property type="match status" value="1"/>
</dbReference>
<dbReference type="PROSITE" id="PS51898">
    <property type="entry name" value="TYR_RECOMBINASE"/>
    <property type="match status" value="1"/>
</dbReference>
<dbReference type="AlphaFoldDB" id="A0A2T0LGV7"/>
<dbReference type="Proteomes" id="UP000238312">
    <property type="component" value="Unassembled WGS sequence"/>
</dbReference>
<dbReference type="EMBL" id="PVNG01000074">
    <property type="protein sequence ID" value="PRX41574.1"/>
    <property type="molecule type" value="Genomic_DNA"/>
</dbReference>
<evidence type="ECO:0000313" key="3">
    <source>
        <dbReference type="EMBL" id="PRX41574.1"/>
    </source>
</evidence>
<gene>
    <name evidence="3" type="ORF">B0I32_1745</name>
</gene>
<dbReference type="Gene3D" id="1.10.443.10">
    <property type="entry name" value="Intergrase catalytic core"/>
    <property type="match status" value="1"/>
</dbReference>
<dbReference type="InterPro" id="IPR002104">
    <property type="entry name" value="Integrase_catalytic"/>
</dbReference>
<keyword evidence="4" id="KW-1185">Reference proteome</keyword>
<feature type="domain" description="Tyr recombinase" evidence="2">
    <location>
        <begin position="1"/>
        <end position="95"/>
    </location>
</feature>
<evidence type="ECO:0000256" key="1">
    <source>
        <dbReference type="ARBA" id="ARBA00023172"/>
    </source>
</evidence>
<protein>
    <recommendedName>
        <fullName evidence="2">Tyr recombinase domain-containing protein</fullName>
    </recommendedName>
</protein>
<dbReference type="GO" id="GO:0003677">
    <property type="term" value="F:DNA binding"/>
    <property type="evidence" value="ECO:0007669"/>
    <property type="project" value="InterPro"/>
</dbReference>
<reference evidence="3 4" key="1">
    <citation type="submission" date="2018-03" db="EMBL/GenBank/DDBJ databases">
        <title>Genomic Encyclopedia of Type Strains, Phase III (KMG-III): the genomes of soil and plant-associated and newly described type strains.</title>
        <authorList>
            <person name="Whitman W."/>
        </authorList>
    </citation>
    <scope>NUCLEOTIDE SEQUENCE [LARGE SCALE GENOMIC DNA]</scope>
    <source>
        <strain evidence="3 4">CGMCC 4.7104</strain>
    </source>
</reference>
<comment type="caution">
    <text evidence="3">The sequence shown here is derived from an EMBL/GenBank/DDBJ whole genome shotgun (WGS) entry which is preliminary data.</text>
</comment>
<name>A0A2T0LGV7_9ACTN</name>
<organism evidence="3 4">
    <name type="scientific">Nonomuraea fuscirosea</name>
    <dbReference type="NCBI Taxonomy" id="1291556"/>
    <lineage>
        <taxon>Bacteria</taxon>
        <taxon>Bacillati</taxon>
        <taxon>Actinomycetota</taxon>
        <taxon>Actinomycetes</taxon>
        <taxon>Streptosporangiales</taxon>
        <taxon>Streptosporangiaceae</taxon>
        <taxon>Nonomuraea</taxon>
    </lineage>
</organism>
<evidence type="ECO:0000313" key="4">
    <source>
        <dbReference type="Proteomes" id="UP000238312"/>
    </source>
</evidence>
<dbReference type="GO" id="GO:0015074">
    <property type="term" value="P:DNA integration"/>
    <property type="evidence" value="ECO:0007669"/>
    <property type="project" value="InterPro"/>
</dbReference>